<organism evidence="2 3">
    <name type="scientific">Viridothelium virens</name>
    <name type="common">Speckled blister lichen</name>
    <name type="synonym">Trypethelium virens</name>
    <dbReference type="NCBI Taxonomy" id="1048519"/>
    <lineage>
        <taxon>Eukaryota</taxon>
        <taxon>Fungi</taxon>
        <taxon>Dikarya</taxon>
        <taxon>Ascomycota</taxon>
        <taxon>Pezizomycotina</taxon>
        <taxon>Dothideomycetes</taxon>
        <taxon>Dothideomycetes incertae sedis</taxon>
        <taxon>Trypetheliales</taxon>
        <taxon>Trypetheliaceae</taxon>
        <taxon>Viridothelium</taxon>
    </lineage>
</organism>
<evidence type="ECO:0000256" key="1">
    <source>
        <dbReference type="SAM" id="MobiDB-lite"/>
    </source>
</evidence>
<proteinExistence type="predicted"/>
<sequence>MSNQRCAAGGTLAKLASTHAHGYMHRSRNESQLSTWPRRGSSVIGDSPVRPSSPSNPSDSSQLYVRTERYSILHSYCKIGKTKERKQTSDPHTFPPSPLTPRHPDYRMLEQMKVTHKMVFLTMERSHFETAERSVQDRAATRAENRRMIWGDLLDDACLVGTCSRASSSSTVCPRVTPSHFIPRTP</sequence>
<feature type="compositionally biased region" description="Low complexity" evidence="1">
    <location>
        <begin position="47"/>
        <end position="61"/>
    </location>
</feature>
<dbReference type="Proteomes" id="UP000800092">
    <property type="component" value="Unassembled WGS sequence"/>
</dbReference>
<dbReference type="AlphaFoldDB" id="A0A6A6HIC3"/>
<accession>A0A6A6HIC3</accession>
<dbReference type="EMBL" id="ML991778">
    <property type="protein sequence ID" value="KAF2237777.1"/>
    <property type="molecule type" value="Genomic_DNA"/>
</dbReference>
<feature type="region of interest" description="Disordered" evidence="1">
    <location>
        <begin position="20"/>
        <end position="63"/>
    </location>
</feature>
<reference evidence="2" key="1">
    <citation type="journal article" date="2020" name="Stud. Mycol.">
        <title>101 Dothideomycetes genomes: a test case for predicting lifestyles and emergence of pathogens.</title>
        <authorList>
            <person name="Haridas S."/>
            <person name="Albert R."/>
            <person name="Binder M."/>
            <person name="Bloem J."/>
            <person name="Labutti K."/>
            <person name="Salamov A."/>
            <person name="Andreopoulos B."/>
            <person name="Baker S."/>
            <person name="Barry K."/>
            <person name="Bills G."/>
            <person name="Bluhm B."/>
            <person name="Cannon C."/>
            <person name="Castanera R."/>
            <person name="Culley D."/>
            <person name="Daum C."/>
            <person name="Ezra D."/>
            <person name="Gonzalez J."/>
            <person name="Henrissat B."/>
            <person name="Kuo A."/>
            <person name="Liang C."/>
            <person name="Lipzen A."/>
            <person name="Lutzoni F."/>
            <person name="Magnuson J."/>
            <person name="Mondo S."/>
            <person name="Nolan M."/>
            <person name="Ohm R."/>
            <person name="Pangilinan J."/>
            <person name="Park H.-J."/>
            <person name="Ramirez L."/>
            <person name="Alfaro M."/>
            <person name="Sun H."/>
            <person name="Tritt A."/>
            <person name="Yoshinaga Y."/>
            <person name="Zwiers L.-H."/>
            <person name="Turgeon B."/>
            <person name="Goodwin S."/>
            <person name="Spatafora J."/>
            <person name="Crous P."/>
            <person name="Grigoriev I."/>
        </authorList>
    </citation>
    <scope>NUCLEOTIDE SEQUENCE</scope>
    <source>
        <strain evidence="2">Tuck. ex Michener</strain>
    </source>
</reference>
<evidence type="ECO:0000313" key="3">
    <source>
        <dbReference type="Proteomes" id="UP000800092"/>
    </source>
</evidence>
<gene>
    <name evidence="2" type="ORF">EV356DRAFT_358280</name>
</gene>
<feature type="region of interest" description="Disordered" evidence="1">
    <location>
        <begin position="81"/>
        <end position="104"/>
    </location>
</feature>
<evidence type="ECO:0000313" key="2">
    <source>
        <dbReference type="EMBL" id="KAF2237777.1"/>
    </source>
</evidence>
<keyword evidence="3" id="KW-1185">Reference proteome</keyword>
<protein>
    <submittedName>
        <fullName evidence="2">Uncharacterized protein</fullName>
    </submittedName>
</protein>
<name>A0A6A6HIC3_VIRVR</name>